<protein>
    <recommendedName>
        <fullName evidence="4">Cobyrinic acid a,c-diamide synthase</fullName>
    </recommendedName>
</protein>
<accession>A0A7W3QNR8</accession>
<sequence length="107" mass="11754">MSLPGADEIFRPTLPARPAPAPEPEPAPEPAAAPRRPSGRQRHDTKITVYLSRAELLELERLRLVLRADHGLAVDRGRLVREAVAAMLADYEARGASSTLVRRLEEA</sequence>
<feature type="compositionally biased region" description="Pro residues" evidence="1">
    <location>
        <begin position="15"/>
        <end position="31"/>
    </location>
</feature>
<comment type="caution">
    <text evidence="2">The sequence shown here is derived from an EMBL/GenBank/DDBJ whole genome shotgun (WGS) entry which is preliminary data.</text>
</comment>
<dbReference type="Proteomes" id="UP000572680">
    <property type="component" value="Unassembled WGS sequence"/>
</dbReference>
<evidence type="ECO:0000313" key="3">
    <source>
        <dbReference type="Proteomes" id="UP000572680"/>
    </source>
</evidence>
<reference evidence="2 3" key="1">
    <citation type="submission" date="2020-08" db="EMBL/GenBank/DDBJ databases">
        <title>Genomic Encyclopedia of Type Strains, Phase IV (KMG-IV): sequencing the most valuable type-strain genomes for metagenomic binning, comparative biology and taxonomic classification.</title>
        <authorList>
            <person name="Goeker M."/>
        </authorList>
    </citation>
    <scope>NUCLEOTIDE SEQUENCE [LARGE SCALE GENOMIC DNA]</scope>
    <source>
        <strain evidence="2 3">DSM 44197</strain>
    </source>
</reference>
<evidence type="ECO:0008006" key="4">
    <source>
        <dbReference type="Google" id="ProtNLM"/>
    </source>
</evidence>
<name>A0A7W3QNR8_ACTNM</name>
<evidence type="ECO:0000313" key="2">
    <source>
        <dbReference type="EMBL" id="MBA8953894.1"/>
    </source>
</evidence>
<keyword evidence="3" id="KW-1185">Reference proteome</keyword>
<proteinExistence type="predicted"/>
<feature type="region of interest" description="Disordered" evidence="1">
    <location>
        <begin position="1"/>
        <end position="44"/>
    </location>
</feature>
<dbReference type="RefSeq" id="WP_312898118.1">
    <property type="nucleotide sequence ID" value="NZ_BAAALP010000043.1"/>
</dbReference>
<organism evidence="2 3">
    <name type="scientific">Actinomadura namibiensis</name>
    <dbReference type="NCBI Taxonomy" id="182080"/>
    <lineage>
        <taxon>Bacteria</taxon>
        <taxon>Bacillati</taxon>
        <taxon>Actinomycetota</taxon>
        <taxon>Actinomycetes</taxon>
        <taxon>Streptosporangiales</taxon>
        <taxon>Thermomonosporaceae</taxon>
        <taxon>Actinomadura</taxon>
    </lineage>
</organism>
<dbReference type="EMBL" id="JACJIA010000007">
    <property type="protein sequence ID" value="MBA8953894.1"/>
    <property type="molecule type" value="Genomic_DNA"/>
</dbReference>
<evidence type="ECO:0000256" key="1">
    <source>
        <dbReference type="SAM" id="MobiDB-lite"/>
    </source>
</evidence>
<dbReference type="AlphaFoldDB" id="A0A7W3QNR8"/>
<gene>
    <name evidence="2" type="ORF">HNR61_005547</name>
</gene>